<dbReference type="CDD" id="cd07771">
    <property type="entry name" value="ASKHA_NBD_FGGY_RhaB-like"/>
    <property type="match status" value="1"/>
</dbReference>
<gene>
    <name evidence="10" type="primary">rhaB</name>
    <name evidence="10" type="ORF">FN960_05965</name>
</gene>
<organism evidence="10 11">
    <name type="scientific">Alkalicoccobacillus porphyridii</name>
    <dbReference type="NCBI Taxonomy" id="2597270"/>
    <lineage>
        <taxon>Bacteria</taxon>
        <taxon>Bacillati</taxon>
        <taxon>Bacillota</taxon>
        <taxon>Bacilli</taxon>
        <taxon>Bacillales</taxon>
        <taxon>Bacillaceae</taxon>
        <taxon>Alkalicoccobacillus</taxon>
    </lineage>
</organism>
<keyword evidence="3" id="KW-0547">Nucleotide-binding</keyword>
<dbReference type="InterPro" id="IPR050406">
    <property type="entry name" value="FGGY_Carb_Kinase"/>
</dbReference>
<dbReference type="NCBIfam" id="TIGR02627">
    <property type="entry name" value="rhamnulo_kin"/>
    <property type="match status" value="1"/>
</dbReference>
<dbReference type="PANTHER" id="PTHR43095:SF2">
    <property type="entry name" value="GLUCONOKINASE"/>
    <property type="match status" value="1"/>
</dbReference>
<dbReference type="FunFam" id="3.30.420.40:FF:000064">
    <property type="entry name" value="Rhamnulokinase"/>
    <property type="match status" value="1"/>
</dbReference>
<feature type="domain" description="Carbohydrate kinase FGGY C-terminal" evidence="9">
    <location>
        <begin position="254"/>
        <end position="440"/>
    </location>
</feature>
<dbReference type="InterPro" id="IPR018485">
    <property type="entry name" value="FGGY_C"/>
</dbReference>
<dbReference type="InterPro" id="IPR018484">
    <property type="entry name" value="FGGY_N"/>
</dbReference>
<keyword evidence="2 10" id="KW-0808">Transferase</keyword>
<keyword evidence="11" id="KW-1185">Reference proteome</keyword>
<dbReference type="InterPro" id="IPR043129">
    <property type="entry name" value="ATPase_NBD"/>
</dbReference>
<evidence type="ECO:0000259" key="9">
    <source>
        <dbReference type="Pfam" id="PF02782"/>
    </source>
</evidence>
<dbReference type="PIRSF" id="PIRSF000538">
    <property type="entry name" value="GlpK"/>
    <property type="match status" value="1"/>
</dbReference>
<dbReference type="RefSeq" id="WP_143847783.1">
    <property type="nucleotide sequence ID" value="NZ_VLXZ01000003.1"/>
</dbReference>
<evidence type="ECO:0000256" key="6">
    <source>
        <dbReference type="ARBA" id="ARBA00023308"/>
    </source>
</evidence>
<evidence type="ECO:0000256" key="7">
    <source>
        <dbReference type="NCBIfam" id="TIGR02627"/>
    </source>
</evidence>
<keyword evidence="5" id="KW-0067">ATP-binding</keyword>
<comment type="similarity">
    <text evidence="1">Belongs to the FGGY kinase family.</text>
</comment>
<name>A0A554A0T1_9BACI</name>
<reference evidence="10 11" key="1">
    <citation type="submission" date="2019-07" db="EMBL/GenBank/DDBJ databases">
        <authorList>
            <person name="Park Y.J."/>
            <person name="Jeong S.E."/>
            <person name="Jung H.S."/>
        </authorList>
    </citation>
    <scope>NUCLEOTIDE SEQUENCE [LARGE SCALE GENOMIC DNA]</scope>
    <source>
        <strain evidence="11">P16(2019)</strain>
    </source>
</reference>
<dbReference type="Proteomes" id="UP000318521">
    <property type="component" value="Unassembled WGS sequence"/>
</dbReference>
<dbReference type="EC" id="2.7.1.5" evidence="7"/>
<dbReference type="Pfam" id="PF02782">
    <property type="entry name" value="FGGY_C"/>
    <property type="match status" value="1"/>
</dbReference>
<dbReference type="AlphaFoldDB" id="A0A554A0T1"/>
<comment type="caution">
    <text evidence="10">The sequence shown here is derived from an EMBL/GenBank/DDBJ whole genome shotgun (WGS) entry which is preliminary data.</text>
</comment>
<keyword evidence="4 10" id="KW-0418">Kinase</keyword>
<evidence type="ECO:0000313" key="10">
    <source>
        <dbReference type="EMBL" id="TSB47283.1"/>
    </source>
</evidence>
<dbReference type="PANTHER" id="PTHR43095">
    <property type="entry name" value="SUGAR KINASE"/>
    <property type="match status" value="1"/>
</dbReference>
<protein>
    <recommendedName>
        <fullName evidence="7">Rhamnulokinase</fullName>
        <ecNumber evidence="7">2.7.1.5</ecNumber>
    </recommendedName>
</protein>
<feature type="domain" description="Carbohydrate kinase FGGY N-terminal" evidence="8">
    <location>
        <begin position="6"/>
        <end position="243"/>
    </location>
</feature>
<evidence type="ECO:0000256" key="1">
    <source>
        <dbReference type="ARBA" id="ARBA00009156"/>
    </source>
</evidence>
<dbReference type="EMBL" id="VLXZ01000003">
    <property type="protein sequence ID" value="TSB47283.1"/>
    <property type="molecule type" value="Genomic_DNA"/>
</dbReference>
<dbReference type="Pfam" id="PF00370">
    <property type="entry name" value="FGGY_N"/>
    <property type="match status" value="1"/>
</dbReference>
<evidence type="ECO:0000256" key="3">
    <source>
        <dbReference type="ARBA" id="ARBA00022741"/>
    </source>
</evidence>
<dbReference type="GO" id="GO:0019301">
    <property type="term" value="P:rhamnose catabolic process"/>
    <property type="evidence" value="ECO:0007669"/>
    <property type="project" value="UniProtKB-UniRule"/>
</dbReference>
<accession>A0A554A0T1</accession>
<sequence>MTTHHLAVDLGASGGRVMAGSITDQKLTVQEVHRFSNEMKSKSGQLVWDVDALFSEIKQGVHACRDKGIIPTSIGVDTWAVDFVLLDGEGQMLTPAVAYRDARTDGVMEEITQHMMKEKIYSYTGIQFQPFNTIYQLAALKKTHPDILEQAQSYLMLPDYFHFLLTGKKVNEYTNATSTQLMNAFTKEWDPVLLKSIGVRSELFEEIVLPGTHLGGLREELVDEFGFDLEVIIPATHDTASAVAAVPESKETIYLSSGTWSLLGVENEEPICSKKALAYNFTNEGGVDYRFRFLKNIMGFWMIQEVKRLYGDIHSFDDLVQASKKVEDPAIIDVDQPRFLNPLNMIEEIQAACIETNQRVPAKSGDVAACVFHSLTHSYQASINQIEEIVGNTFDQVNIIGGGAQNEYVNQLLANQTGKKVVAGPIEATAIGNVIVQMIAKGKIRNLAEAREIVARSCPLKYYNPHRGEVHHG</sequence>
<dbReference type="SUPFAM" id="SSF53067">
    <property type="entry name" value="Actin-like ATPase domain"/>
    <property type="match status" value="2"/>
</dbReference>
<evidence type="ECO:0000313" key="11">
    <source>
        <dbReference type="Proteomes" id="UP000318521"/>
    </source>
</evidence>
<dbReference type="OrthoDB" id="9761504at2"/>
<evidence type="ECO:0000256" key="5">
    <source>
        <dbReference type="ARBA" id="ARBA00022840"/>
    </source>
</evidence>
<keyword evidence="6" id="KW-0684">Rhamnose metabolism</keyword>
<dbReference type="InterPro" id="IPR000577">
    <property type="entry name" value="Carb_kinase_FGGY"/>
</dbReference>
<evidence type="ECO:0000256" key="4">
    <source>
        <dbReference type="ARBA" id="ARBA00022777"/>
    </source>
</evidence>
<dbReference type="InterPro" id="IPR013449">
    <property type="entry name" value="Rhamnulokinase"/>
</dbReference>
<dbReference type="Gene3D" id="3.30.420.40">
    <property type="match status" value="2"/>
</dbReference>
<proteinExistence type="inferred from homology"/>
<dbReference type="GO" id="GO:0005524">
    <property type="term" value="F:ATP binding"/>
    <property type="evidence" value="ECO:0007669"/>
    <property type="project" value="UniProtKB-KW"/>
</dbReference>
<evidence type="ECO:0000256" key="2">
    <source>
        <dbReference type="ARBA" id="ARBA00022679"/>
    </source>
</evidence>
<dbReference type="GO" id="GO:0008993">
    <property type="term" value="F:rhamnulokinase activity"/>
    <property type="evidence" value="ECO:0007669"/>
    <property type="project" value="UniProtKB-UniRule"/>
</dbReference>
<evidence type="ECO:0000259" key="8">
    <source>
        <dbReference type="Pfam" id="PF00370"/>
    </source>
</evidence>